<dbReference type="InParanoid" id="A0A2R5GAZ2"/>
<dbReference type="EMBL" id="BEYU01000031">
    <property type="protein sequence ID" value="GBG27489.1"/>
    <property type="molecule type" value="Genomic_DNA"/>
</dbReference>
<gene>
    <name evidence="2" type="ORF">FCC1311_037112</name>
</gene>
<dbReference type="Proteomes" id="UP000241890">
    <property type="component" value="Unassembled WGS sequence"/>
</dbReference>
<dbReference type="InterPro" id="IPR004445">
    <property type="entry name" value="GltS"/>
</dbReference>
<dbReference type="GO" id="GO:0016020">
    <property type="term" value="C:membrane"/>
    <property type="evidence" value="ECO:0007669"/>
    <property type="project" value="InterPro"/>
</dbReference>
<evidence type="ECO:0000313" key="2">
    <source>
        <dbReference type="EMBL" id="GBG27489.1"/>
    </source>
</evidence>
<feature type="transmembrane region" description="Helical" evidence="1">
    <location>
        <begin position="36"/>
        <end position="52"/>
    </location>
</feature>
<dbReference type="PANTHER" id="PTHR36178:SF1">
    <property type="entry name" value="SODIUM_GLUTAMATE SYMPORTER"/>
    <property type="match status" value="1"/>
</dbReference>
<dbReference type="PANTHER" id="PTHR36178">
    <property type="entry name" value="SLR0625 PROTEIN"/>
    <property type="match status" value="1"/>
</dbReference>
<feature type="transmembrane region" description="Helical" evidence="1">
    <location>
        <begin position="72"/>
        <end position="93"/>
    </location>
</feature>
<dbReference type="GO" id="GO:0015501">
    <property type="term" value="F:glutamate:sodium symporter activity"/>
    <property type="evidence" value="ECO:0007669"/>
    <property type="project" value="InterPro"/>
</dbReference>
<dbReference type="AlphaFoldDB" id="A0A2R5GAZ2"/>
<feature type="transmembrane region" description="Helical" evidence="1">
    <location>
        <begin position="138"/>
        <end position="161"/>
    </location>
</feature>
<keyword evidence="3" id="KW-1185">Reference proteome</keyword>
<proteinExistence type="predicted"/>
<feature type="transmembrane region" description="Helical" evidence="1">
    <location>
        <begin position="113"/>
        <end position="132"/>
    </location>
</feature>
<protein>
    <submittedName>
        <fullName evidence="2">Uncharacterized protein</fullName>
    </submittedName>
</protein>
<evidence type="ECO:0000256" key="1">
    <source>
        <dbReference type="SAM" id="Phobius"/>
    </source>
</evidence>
<keyword evidence="1" id="KW-0812">Transmembrane</keyword>
<accession>A0A2R5GAZ2</accession>
<name>A0A2R5GAZ2_9STRA</name>
<reference evidence="2 3" key="1">
    <citation type="submission" date="2017-12" db="EMBL/GenBank/DDBJ databases">
        <title>Sequencing, de novo assembly and annotation of complete genome of a new Thraustochytrid species, strain FCC1311.</title>
        <authorList>
            <person name="Sedici K."/>
            <person name="Godart F."/>
            <person name="Aiese Cigliano R."/>
            <person name="Sanseverino W."/>
            <person name="Barakat M."/>
            <person name="Ortet P."/>
            <person name="Marechal E."/>
            <person name="Cagnac O."/>
            <person name="Amato A."/>
        </authorList>
    </citation>
    <scope>NUCLEOTIDE SEQUENCE [LARGE SCALE GENOMIC DNA]</scope>
</reference>
<evidence type="ECO:0000313" key="3">
    <source>
        <dbReference type="Proteomes" id="UP000241890"/>
    </source>
</evidence>
<sequence length="277" mass="30647">MHGFEVRPWTEKAIIPMAKRVPGAYLTVSNDAVETLALHMAYIGVVLFLSYWTKRILIALETLDDWLVEYAFFSGFPLFPMCLLWGLVVQILLDKYCTDSPLDRGMMERISGFSLDVLVLTAVATTNLAVVADNIGPLMIVLFAILGWQLICFFFLAPLMLPDFWVERALPEFGTSTATTSIGLMLLRIVDPEYETPAAEAFAAKQLVTEPFLGGGVWTSLALPLIASVGNWAVVGVSAGVMAFFFGVWFLFLRKNKEGPMFPPSVNGVFNLKFIAN</sequence>
<dbReference type="GO" id="GO:0015813">
    <property type="term" value="P:L-glutamate transmembrane transport"/>
    <property type="evidence" value="ECO:0007669"/>
    <property type="project" value="InterPro"/>
</dbReference>
<comment type="caution">
    <text evidence="2">The sequence shown here is derived from an EMBL/GenBank/DDBJ whole genome shotgun (WGS) entry which is preliminary data.</text>
</comment>
<dbReference type="OrthoDB" id="10267215at2759"/>
<keyword evidence="1" id="KW-1133">Transmembrane helix</keyword>
<feature type="transmembrane region" description="Helical" evidence="1">
    <location>
        <begin position="232"/>
        <end position="253"/>
    </location>
</feature>
<organism evidence="2 3">
    <name type="scientific">Hondaea fermentalgiana</name>
    <dbReference type="NCBI Taxonomy" id="2315210"/>
    <lineage>
        <taxon>Eukaryota</taxon>
        <taxon>Sar</taxon>
        <taxon>Stramenopiles</taxon>
        <taxon>Bigyra</taxon>
        <taxon>Labyrinthulomycetes</taxon>
        <taxon>Thraustochytrida</taxon>
        <taxon>Thraustochytriidae</taxon>
        <taxon>Hondaea</taxon>
    </lineage>
</organism>
<keyword evidence="1" id="KW-0472">Membrane</keyword>